<dbReference type="CDD" id="cd07377">
    <property type="entry name" value="WHTH_GntR"/>
    <property type="match status" value="1"/>
</dbReference>
<accession>A0A964WSU6</accession>
<evidence type="ECO:0000256" key="3">
    <source>
        <dbReference type="ARBA" id="ARBA00023015"/>
    </source>
</evidence>
<dbReference type="Pfam" id="PF00392">
    <property type="entry name" value="GntR"/>
    <property type="match status" value="1"/>
</dbReference>
<evidence type="ECO:0000259" key="7">
    <source>
        <dbReference type="PROSITE" id="PS50949"/>
    </source>
</evidence>
<evidence type="ECO:0000313" key="8">
    <source>
        <dbReference type="EMBL" id="MYZ47256.1"/>
    </source>
</evidence>
<keyword evidence="4" id="KW-0238">DNA-binding</keyword>
<dbReference type="PANTHER" id="PTHR46577">
    <property type="entry name" value="HTH-TYPE TRANSCRIPTIONAL REGULATORY PROTEIN GABR"/>
    <property type="match status" value="1"/>
</dbReference>
<feature type="domain" description="HTH gntR-type" evidence="7">
    <location>
        <begin position="182"/>
        <end position="250"/>
    </location>
</feature>
<keyword evidence="2" id="KW-0663">Pyridoxal phosphate</keyword>
<dbReference type="EMBL" id="SPKJ01000012">
    <property type="protein sequence ID" value="MYZ47256.1"/>
    <property type="molecule type" value="Genomic_DNA"/>
</dbReference>
<dbReference type="GO" id="GO:0008483">
    <property type="term" value="F:transaminase activity"/>
    <property type="evidence" value="ECO:0007669"/>
    <property type="project" value="UniProtKB-KW"/>
</dbReference>
<comment type="similarity">
    <text evidence="1">In the C-terminal section; belongs to the class-I pyridoxal-phosphate-dependent aminotransferase family.</text>
</comment>
<dbReference type="CDD" id="cd00609">
    <property type="entry name" value="AAT_like"/>
    <property type="match status" value="1"/>
</dbReference>
<sequence>MLCSSIQILQRPSADQAPGAGQRPPATSIRRGTARAHPGSAPHREQSTPRGAEPAGGRGIGRARRHLCATIRGSARCMAGMRFMRRIPPLFLAGSSARLLETIMRQVSRCQCRDASILVQSGPPRKSKHREPFRSRRMAISGRSGAGVRRAALRQSANCYTQWIRAGETMADWIPKIAAEGGPRYLEIVRALESDIETGAILPGQRLLPHREMAERMGISVGTISRAYAEAQKRGLISGEVGRGTFVLRRRGQQAETEETSGFRRINLALNAPPATGEEDAIGGVLSDILASDRLGAFLGYLPHQGCAEHRAIMADRLTRQGMPTTPDCLFITHGAQHAISIATSLLARSGDPVLAENLTYSGMLALATQAGYELRGVLMDGGGLVPEDLERAFRQTGARVLYAMPTLQTPTSAVMPAERRDAIAEIIARHDAYLIEDDAYGFLADPPLAPISARIPERSFYVVSFAKCLAPGLRIGAMYAPSPFRDRAINAVRATGWSANALMAEVVARLVTNGQLEEQVARKRKIAAQRYAAARRILGDRIAPVAGDPAFHVWLPMPAGRTTTSLVAQAAMANVTIAPPVALRSFDPLSNGVRLCLGSPKNQSELEYALRTVSDILNDAEAMSLV</sequence>
<dbReference type="GO" id="GO:0003677">
    <property type="term" value="F:DNA binding"/>
    <property type="evidence" value="ECO:0007669"/>
    <property type="project" value="UniProtKB-KW"/>
</dbReference>
<evidence type="ECO:0000256" key="5">
    <source>
        <dbReference type="ARBA" id="ARBA00023163"/>
    </source>
</evidence>
<keyword evidence="3" id="KW-0805">Transcription regulation</keyword>
<dbReference type="Pfam" id="PF00155">
    <property type="entry name" value="Aminotran_1_2"/>
    <property type="match status" value="1"/>
</dbReference>
<dbReference type="InterPro" id="IPR015424">
    <property type="entry name" value="PyrdxlP-dep_Trfase"/>
</dbReference>
<keyword evidence="5" id="KW-0804">Transcription</keyword>
<dbReference type="AlphaFoldDB" id="A0A964WSU6"/>
<evidence type="ECO:0000256" key="2">
    <source>
        <dbReference type="ARBA" id="ARBA00022898"/>
    </source>
</evidence>
<dbReference type="InterPro" id="IPR036388">
    <property type="entry name" value="WH-like_DNA-bd_sf"/>
</dbReference>
<comment type="caution">
    <text evidence="8">The sequence shown here is derived from an EMBL/GenBank/DDBJ whole genome shotgun (WGS) entry which is preliminary data.</text>
</comment>
<dbReference type="PANTHER" id="PTHR46577:SF1">
    <property type="entry name" value="HTH-TYPE TRANSCRIPTIONAL REGULATORY PROTEIN GABR"/>
    <property type="match status" value="1"/>
</dbReference>
<evidence type="ECO:0000256" key="6">
    <source>
        <dbReference type="SAM" id="MobiDB-lite"/>
    </source>
</evidence>
<dbReference type="InterPro" id="IPR000524">
    <property type="entry name" value="Tscrpt_reg_HTH_GntR"/>
</dbReference>
<keyword evidence="8" id="KW-0808">Transferase</keyword>
<dbReference type="SMART" id="SM00345">
    <property type="entry name" value="HTH_GNTR"/>
    <property type="match status" value="1"/>
</dbReference>
<dbReference type="PROSITE" id="PS50949">
    <property type="entry name" value="HTH_GNTR"/>
    <property type="match status" value="1"/>
</dbReference>
<dbReference type="InterPro" id="IPR051446">
    <property type="entry name" value="HTH_trans_reg/aminotransferase"/>
</dbReference>
<dbReference type="Gene3D" id="3.40.640.10">
    <property type="entry name" value="Type I PLP-dependent aspartate aminotransferase-like (Major domain)"/>
    <property type="match status" value="1"/>
</dbReference>
<evidence type="ECO:0000313" key="9">
    <source>
        <dbReference type="Proteomes" id="UP000773614"/>
    </source>
</evidence>
<dbReference type="InterPro" id="IPR036390">
    <property type="entry name" value="WH_DNA-bd_sf"/>
</dbReference>
<proteinExistence type="inferred from homology"/>
<reference evidence="8" key="1">
    <citation type="submission" date="2019-03" db="EMBL/GenBank/DDBJ databases">
        <title>Afifella sp. nov., isolated from activated sludge.</title>
        <authorList>
            <person name="Li Q."/>
            <person name="Liu Y."/>
        </authorList>
    </citation>
    <scope>NUCLEOTIDE SEQUENCE</scope>
    <source>
        <strain evidence="8">L72</strain>
    </source>
</reference>
<organism evidence="8 9">
    <name type="scientific">Propylenella binzhouense</name>
    <dbReference type="NCBI Taxonomy" id="2555902"/>
    <lineage>
        <taxon>Bacteria</taxon>
        <taxon>Pseudomonadati</taxon>
        <taxon>Pseudomonadota</taxon>
        <taxon>Alphaproteobacteria</taxon>
        <taxon>Hyphomicrobiales</taxon>
        <taxon>Propylenellaceae</taxon>
        <taxon>Propylenella</taxon>
    </lineage>
</organism>
<keyword evidence="8" id="KW-0032">Aminotransferase</keyword>
<dbReference type="Gene3D" id="1.10.10.10">
    <property type="entry name" value="Winged helix-like DNA-binding domain superfamily/Winged helix DNA-binding domain"/>
    <property type="match status" value="1"/>
</dbReference>
<dbReference type="GO" id="GO:0030170">
    <property type="term" value="F:pyridoxal phosphate binding"/>
    <property type="evidence" value="ECO:0007669"/>
    <property type="project" value="InterPro"/>
</dbReference>
<dbReference type="InterPro" id="IPR015421">
    <property type="entry name" value="PyrdxlP-dep_Trfase_major"/>
</dbReference>
<dbReference type="InterPro" id="IPR004839">
    <property type="entry name" value="Aminotransferase_I/II_large"/>
</dbReference>
<feature type="region of interest" description="Disordered" evidence="6">
    <location>
        <begin position="11"/>
        <end position="61"/>
    </location>
</feature>
<dbReference type="Proteomes" id="UP000773614">
    <property type="component" value="Unassembled WGS sequence"/>
</dbReference>
<evidence type="ECO:0000256" key="4">
    <source>
        <dbReference type="ARBA" id="ARBA00023125"/>
    </source>
</evidence>
<dbReference type="SUPFAM" id="SSF46785">
    <property type="entry name" value="Winged helix' DNA-binding domain"/>
    <property type="match status" value="1"/>
</dbReference>
<evidence type="ECO:0000256" key="1">
    <source>
        <dbReference type="ARBA" id="ARBA00005384"/>
    </source>
</evidence>
<name>A0A964WSU6_9HYPH</name>
<keyword evidence="9" id="KW-1185">Reference proteome</keyword>
<gene>
    <name evidence="8" type="ORF">E4O86_05960</name>
</gene>
<protein>
    <submittedName>
        <fullName evidence="8">PLP-dependent aminotransferase family protein</fullName>
    </submittedName>
</protein>
<dbReference type="SUPFAM" id="SSF53383">
    <property type="entry name" value="PLP-dependent transferases"/>
    <property type="match status" value="1"/>
</dbReference>
<dbReference type="GO" id="GO:0003700">
    <property type="term" value="F:DNA-binding transcription factor activity"/>
    <property type="evidence" value="ECO:0007669"/>
    <property type="project" value="InterPro"/>
</dbReference>